<dbReference type="VEuPathDB" id="VectorBase:HLOH_056963"/>
<dbReference type="AlphaFoldDB" id="A0A9J6GVC2"/>
<gene>
    <name evidence="1" type="ORF">HPB48_016032</name>
</gene>
<name>A0A9J6GVC2_HAELO</name>
<evidence type="ECO:0000313" key="1">
    <source>
        <dbReference type="EMBL" id="KAH9378624.1"/>
    </source>
</evidence>
<reference evidence="1 2" key="1">
    <citation type="journal article" date="2020" name="Cell">
        <title>Large-Scale Comparative Analyses of Tick Genomes Elucidate Their Genetic Diversity and Vector Capacities.</title>
        <authorList>
            <consortium name="Tick Genome and Microbiome Consortium (TIGMIC)"/>
            <person name="Jia N."/>
            <person name="Wang J."/>
            <person name="Shi W."/>
            <person name="Du L."/>
            <person name="Sun Y."/>
            <person name="Zhan W."/>
            <person name="Jiang J.F."/>
            <person name="Wang Q."/>
            <person name="Zhang B."/>
            <person name="Ji P."/>
            <person name="Bell-Sakyi L."/>
            <person name="Cui X.M."/>
            <person name="Yuan T.T."/>
            <person name="Jiang B.G."/>
            <person name="Yang W.F."/>
            <person name="Lam T.T."/>
            <person name="Chang Q.C."/>
            <person name="Ding S.J."/>
            <person name="Wang X.J."/>
            <person name="Zhu J.G."/>
            <person name="Ruan X.D."/>
            <person name="Zhao L."/>
            <person name="Wei J.T."/>
            <person name="Ye R.Z."/>
            <person name="Que T.C."/>
            <person name="Du C.H."/>
            <person name="Zhou Y.H."/>
            <person name="Cheng J.X."/>
            <person name="Dai P.F."/>
            <person name="Guo W.B."/>
            <person name="Han X.H."/>
            <person name="Huang E.J."/>
            <person name="Li L.F."/>
            <person name="Wei W."/>
            <person name="Gao Y.C."/>
            <person name="Liu J.Z."/>
            <person name="Shao H.Z."/>
            <person name="Wang X."/>
            <person name="Wang C.C."/>
            <person name="Yang T.C."/>
            <person name="Huo Q.B."/>
            <person name="Li W."/>
            <person name="Chen H.Y."/>
            <person name="Chen S.E."/>
            <person name="Zhou L.G."/>
            <person name="Ni X.B."/>
            <person name="Tian J.H."/>
            <person name="Sheng Y."/>
            <person name="Liu T."/>
            <person name="Pan Y.S."/>
            <person name="Xia L.Y."/>
            <person name="Li J."/>
            <person name="Zhao F."/>
            <person name="Cao W.C."/>
        </authorList>
    </citation>
    <scope>NUCLEOTIDE SEQUENCE [LARGE SCALE GENOMIC DNA]</scope>
    <source>
        <strain evidence="1">HaeL-2018</strain>
    </source>
</reference>
<proteinExistence type="predicted"/>
<dbReference type="Proteomes" id="UP000821853">
    <property type="component" value="Unassembled WGS sequence"/>
</dbReference>
<dbReference type="OrthoDB" id="10531614at2759"/>
<dbReference type="EMBL" id="JABSTR010000009">
    <property type="protein sequence ID" value="KAH9378624.1"/>
    <property type="molecule type" value="Genomic_DNA"/>
</dbReference>
<dbReference type="OMA" id="QITCAAT"/>
<sequence>MLDHLRDNIMVAPFPKNVPPQHNAGRHRAWAVAMLRQIKDSPYTVSFVDAAQYRRTSSFVAAVVNHEGQITCAATIRGPTPAMAEQGAIALALLDEEKTQIFTDSRAAVRPYFSVSIAEKAYRFLQGRLHILSNGSPARLDSQFDSLANLNDIAHVQARALTHRADTSASRGLVEASLSSSETFFTTLMG</sequence>
<organism evidence="1 2">
    <name type="scientific">Haemaphysalis longicornis</name>
    <name type="common">Bush tick</name>
    <dbReference type="NCBI Taxonomy" id="44386"/>
    <lineage>
        <taxon>Eukaryota</taxon>
        <taxon>Metazoa</taxon>
        <taxon>Ecdysozoa</taxon>
        <taxon>Arthropoda</taxon>
        <taxon>Chelicerata</taxon>
        <taxon>Arachnida</taxon>
        <taxon>Acari</taxon>
        <taxon>Parasitiformes</taxon>
        <taxon>Ixodida</taxon>
        <taxon>Ixodoidea</taxon>
        <taxon>Ixodidae</taxon>
        <taxon>Haemaphysalinae</taxon>
        <taxon>Haemaphysalis</taxon>
    </lineage>
</organism>
<accession>A0A9J6GVC2</accession>
<protein>
    <submittedName>
        <fullName evidence="1">Uncharacterized protein</fullName>
    </submittedName>
</protein>
<keyword evidence="2" id="KW-1185">Reference proteome</keyword>
<comment type="caution">
    <text evidence="1">The sequence shown here is derived from an EMBL/GenBank/DDBJ whole genome shotgun (WGS) entry which is preliminary data.</text>
</comment>
<evidence type="ECO:0000313" key="2">
    <source>
        <dbReference type="Proteomes" id="UP000821853"/>
    </source>
</evidence>